<accession>A0AAI9YA69</accession>
<reference evidence="2" key="1">
    <citation type="submission" date="2016-11" db="EMBL/GenBank/DDBJ databases">
        <title>The genome sequence of Colletotrichum cuscutae.</title>
        <authorList>
            <person name="Baroncelli R."/>
        </authorList>
    </citation>
    <scope>NUCLEOTIDE SEQUENCE</scope>
    <source>
        <strain evidence="2">IMI 304802</strain>
    </source>
</reference>
<gene>
    <name evidence="2" type="ORF">CCUS01_13947</name>
</gene>
<name>A0AAI9YA69_9PEZI</name>
<evidence type="ECO:0000313" key="3">
    <source>
        <dbReference type="Proteomes" id="UP001239213"/>
    </source>
</evidence>
<sequence length="559" mass="62502">MPTDRFSVKRRSVIQDVVNSVLRRRLGKALNEARREQDNDLAKQAKQSSKLCESAAGIASSVSLRREREESLQPPSNGLCSRGSAEKKPEKLADGEDEEDKQTEDKGKKSNCNRQRIGNLRISVTHIRFAIPTCMPGFTAWQVQRSRSPARAFHRIKRGNRQPGSLLSERLTTVAGTVPALKGYCVFRPSLKELRPLFRAVMSSLPPIGIFSVQHIKENDGAREANPRKDCNDHFHESDTELHGYKRTRGRRKLRSPFNPTNGLACLVDAEEPRIHYYCATGKISDICKPSPSVRSYSCQAKPAQLSPSLPYSQGPLLSTASKWRLSHSPTISFRLWMRQFVLGSRCYDKNSLPRRDSGLVGQLSGLLLAPCSVVLTTYTFLDFAYTPECSSMCLPKDTDRLAAYMIVDFVENWGSQGRATNSLNRESLVMMRTVATLNPRLVVLVGTVYRVATFQGSILPHGPRSLPLAAVRIPYSVLLPTSAPQRPREGRGMRKKRAKRMQFHGQRLGLLKQSLRSLAAGRKSRLTSSCSSLLRKVPPQKERNPKRLDLSLAILTLA</sequence>
<feature type="region of interest" description="Disordered" evidence="1">
    <location>
        <begin position="31"/>
        <end position="112"/>
    </location>
</feature>
<evidence type="ECO:0000313" key="2">
    <source>
        <dbReference type="EMBL" id="KAK1492670.1"/>
    </source>
</evidence>
<organism evidence="2 3">
    <name type="scientific">Colletotrichum cuscutae</name>
    <dbReference type="NCBI Taxonomy" id="1209917"/>
    <lineage>
        <taxon>Eukaryota</taxon>
        <taxon>Fungi</taxon>
        <taxon>Dikarya</taxon>
        <taxon>Ascomycota</taxon>
        <taxon>Pezizomycotina</taxon>
        <taxon>Sordariomycetes</taxon>
        <taxon>Hypocreomycetidae</taxon>
        <taxon>Glomerellales</taxon>
        <taxon>Glomerellaceae</taxon>
        <taxon>Colletotrichum</taxon>
        <taxon>Colletotrichum acutatum species complex</taxon>
    </lineage>
</organism>
<proteinExistence type="predicted"/>
<protein>
    <submittedName>
        <fullName evidence="2">Uncharacterized protein</fullName>
    </submittedName>
</protein>
<feature type="compositionally biased region" description="Basic and acidic residues" evidence="1">
    <location>
        <begin position="31"/>
        <end position="43"/>
    </location>
</feature>
<dbReference type="EMBL" id="MPDP01000028">
    <property type="protein sequence ID" value="KAK1492670.1"/>
    <property type="molecule type" value="Genomic_DNA"/>
</dbReference>
<dbReference type="AlphaFoldDB" id="A0AAI9YA69"/>
<evidence type="ECO:0000256" key="1">
    <source>
        <dbReference type="SAM" id="MobiDB-lite"/>
    </source>
</evidence>
<dbReference type="Proteomes" id="UP001239213">
    <property type="component" value="Unassembled WGS sequence"/>
</dbReference>
<comment type="caution">
    <text evidence="2">The sequence shown here is derived from an EMBL/GenBank/DDBJ whole genome shotgun (WGS) entry which is preliminary data.</text>
</comment>
<feature type="compositionally biased region" description="Basic and acidic residues" evidence="1">
    <location>
        <begin position="84"/>
        <end position="94"/>
    </location>
</feature>
<keyword evidence="3" id="KW-1185">Reference proteome</keyword>